<evidence type="ECO:0000256" key="7">
    <source>
        <dbReference type="HAMAP-Rule" id="MF_00109"/>
    </source>
</evidence>
<feature type="binding site" evidence="7">
    <location>
        <position position="14"/>
    </location>
    <ligand>
        <name>Mg(2+)</name>
        <dbReference type="ChEBI" id="CHEBI:18420"/>
    </ligand>
</feature>
<keyword evidence="2 7" id="KW-0808">Transferase</keyword>
<dbReference type="CDD" id="cd00464">
    <property type="entry name" value="SK"/>
    <property type="match status" value="1"/>
</dbReference>
<comment type="subcellular location">
    <subcellularLocation>
        <location evidence="7">Cytoplasm</location>
    </subcellularLocation>
</comment>
<gene>
    <name evidence="7" type="primary">aroK</name>
    <name evidence="8" type="ORF">B0I27_102205</name>
</gene>
<feature type="binding site" evidence="7">
    <location>
        <position position="78"/>
    </location>
    <ligand>
        <name>substrate</name>
    </ligand>
</feature>
<comment type="subunit">
    <text evidence="7">Monomer.</text>
</comment>
<comment type="function">
    <text evidence="7">Catalyzes the specific phosphorylation of the 3-hydroxyl group of shikimic acid using ATP as a cosubstrate.</text>
</comment>
<dbReference type="GO" id="GO:0005524">
    <property type="term" value="F:ATP binding"/>
    <property type="evidence" value="ECO:0007669"/>
    <property type="project" value="UniProtKB-UniRule"/>
</dbReference>
<dbReference type="PRINTS" id="PR01100">
    <property type="entry name" value="SHIKIMTKNASE"/>
</dbReference>
<dbReference type="HAMAP" id="MF_00109">
    <property type="entry name" value="Shikimate_kinase"/>
    <property type="match status" value="1"/>
</dbReference>
<dbReference type="PANTHER" id="PTHR21087:SF16">
    <property type="entry name" value="SHIKIMATE KINASE 1, CHLOROPLASTIC"/>
    <property type="match status" value="1"/>
</dbReference>
<dbReference type="SUPFAM" id="SSF52540">
    <property type="entry name" value="P-loop containing nucleoside triphosphate hydrolases"/>
    <property type="match status" value="1"/>
</dbReference>
<accession>A0A2T0U943</accession>
<keyword evidence="5 7" id="KW-0067">ATP-binding</keyword>
<dbReference type="UniPathway" id="UPA00053">
    <property type="reaction ID" value="UER00088"/>
</dbReference>
<dbReference type="InterPro" id="IPR027417">
    <property type="entry name" value="P-loop_NTPase"/>
</dbReference>
<evidence type="ECO:0000256" key="1">
    <source>
        <dbReference type="ARBA" id="ARBA00022605"/>
    </source>
</evidence>
<evidence type="ECO:0000256" key="4">
    <source>
        <dbReference type="ARBA" id="ARBA00022777"/>
    </source>
</evidence>
<keyword evidence="6 7" id="KW-0057">Aromatic amino acid biosynthesis</keyword>
<protein>
    <recommendedName>
        <fullName evidence="7">Shikimate kinase</fullName>
        <shortName evidence="7">SK</shortName>
        <ecNumber evidence="7">2.7.1.71</ecNumber>
    </recommendedName>
</protein>
<dbReference type="GO" id="GO:0004765">
    <property type="term" value="F:shikimate kinase activity"/>
    <property type="evidence" value="ECO:0007669"/>
    <property type="project" value="UniProtKB-UniRule"/>
</dbReference>
<keyword evidence="7" id="KW-0479">Metal-binding</keyword>
<dbReference type="AlphaFoldDB" id="A0A2T0U943"/>
<dbReference type="GO" id="GO:0008652">
    <property type="term" value="P:amino acid biosynthetic process"/>
    <property type="evidence" value="ECO:0007669"/>
    <property type="project" value="UniProtKB-KW"/>
</dbReference>
<evidence type="ECO:0000256" key="3">
    <source>
        <dbReference type="ARBA" id="ARBA00022741"/>
    </source>
</evidence>
<keyword evidence="3 7" id="KW-0547">Nucleotide-binding</keyword>
<dbReference type="GO" id="GO:0005829">
    <property type="term" value="C:cytosol"/>
    <property type="evidence" value="ECO:0007669"/>
    <property type="project" value="TreeGrafter"/>
</dbReference>
<feature type="binding site" evidence="7">
    <location>
        <position position="56"/>
    </location>
    <ligand>
        <name>substrate</name>
    </ligand>
</feature>
<dbReference type="GO" id="GO:0009423">
    <property type="term" value="P:chorismate biosynthetic process"/>
    <property type="evidence" value="ECO:0007669"/>
    <property type="project" value="UniProtKB-UniRule"/>
</dbReference>
<comment type="pathway">
    <text evidence="7">Metabolic intermediate biosynthesis; chorismate biosynthesis; chorismate from D-erythrose 4-phosphate and phosphoenolpyruvate: step 5/7.</text>
</comment>
<dbReference type="RefSeq" id="WP_106291637.1">
    <property type="nucleotide sequence ID" value="NZ_PVTH01000002.1"/>
</dbReference>
<dbReference type="OrthoDB" id="9800332at2"/>
<comment type="caution">
    <text evidence="8">The sequence shown here is derived from an EMBL/GenBank/DDBJ whole genome shotgun (WGS) entry which is preliminary data.</text>
</comment>
<comment type="catalytic activity">
    <reaction evidence="7">
        <text>shikimate + ATP = 3-phosphoshikimate + ADP + H(+)</text>
        <dbReference type="Rhea" id="RHEA:13121"/>
        <dbReference type="ChEBI" id="CHEBI:15378"/>
        <dbReference type="ChEBI" id="CHEBI:30616"/>
        <dbReference type="ChEBI" id="CHEBI:36208"/>
        <dbReference type="ChEBI" id="CHEBI:145989"/>
        <dbReference type="ChEBI" id="CHEBI:456216"/>
        <dbReference type="EC" id="2.7.1.71"/>
    </reaction>
</comment>
<keyword evidence="7" id="KW-0460">Magnesium</keyword>
<dbReference type="NCBIfam" id="NF010555">
    <property type="entry name" value="PRK13949.1"/>
    <property type="match status" value="1"/>
</dbReference>
<proteinExistence type="inferred from homology"/>
<keyword evidence="1 7" id="KW-0028">Amino-acid biosynthesis</keyword>
<sequence>MAIFLIGFMGCGKTTLGKKLASKTGFTFIDLDKVIEQAAGKTIPEYFARHGEAAFRELERDVLQSTKFPENSIIATGGGAPCYFDNMEWMNKEGLTVYISLPPAALASRLEKAEEVRPVLKDHKGEALISFIAGKLDEREPFYGKAQIIASGLGLTADKLWTTISDQRK</sequence>
<evidence type="ECO:0000256" key="6">
    <source>
        <dbReference type="ARBA" id="ARBA00023141"/>
    </source>
</evidence>
<dbReference type="PANTHER" id="PTHR21087">
    <property type="entry name" value="SHIKIMATE KINASE"/>
    <property type="match status" value="1"/>
</dbReference>
<dbReference type="Proteomes" id="UP000238034">
    <property type="component" value="Unassembled WGS sequence"/>
</dbReference>
<evidence type="ECO:0000256" key="2">
    <source>
        <dbReference type="ARBA" id="ARBA00022679"/>
    </source>
</evidence>
<feature type="binding site" evidence="7">
    <location>
        <position position="117"/>
    </location>
    <ligand>
        <name>ATP</name>
        <dbReference type="ChEBI" id="CHEBI:30616"/>
    </ligand>
</feature>
<evidence type="ECO:0000313" key="9">
    <source>
        <dbReference type="Proteomes" id="UP000238034"/>
    </source>
</evidence>
<keyword evidence="7" id="KW-0963">Cytoplasm</keyword>
<dbReference type="InterPro" id="IPR031322">
    <property type="entry name" value="Shikimate/glucono_kinase"/>
</dbReference>
<dbReference type="EMBL" id="PVTH01000002">
    <property type="protein sequence ID" value="PRY54439.1"/>
    <property type="molecule type" value="Genomic_DNA"/>
</dbReference>
<reference evidence="8 9" key="1">
    <citation type="submission" date="2018-03" db="EMBL/GenBank/DDBJ databases">
        <title>Genomic Encyclopedia of Type Strains, Phase III (KMG-III): the genomes of soil and plant-associated and newly described type strains.</title>
        <authorList>
            <person name="Whitman W."/>
        </authorList>
    </citation>
    <scope>NUCLEOTIDE SEQUENCE [LARGE SCALE GENOMIC DNA]</scope>
    <source>
        <strain evidence="8 9">CGMCC 1.9313</strain>
    </source>
</reference>
<comment type="similarity">
    <text evidence="7">Belongs to the shikimate kinase family.</text>
</comment>
<dbReference type="InterPro" id="IPR000623">
    <property type="entry name" value="Shikimate_kinase/TSH1"/>
</dbReference>
<dbReference type="EC" id="2.7.1.71" evidence="7"/>
<dbReference type="Pfam" id="PF01202">
    <property type="entry name" value="SKI"/>
    <property type="match status" value="1"/>
</dbReference>
<organism evidence="8 9">
    <name type="scientific">Arcticibacter pallidicorallinus</name>
    <dbReference type="NCBI Taxonomy" id="1259464"/>
    <lineage>
        <taxon>Bacteria</taxon>
        <taxon>Pseudomonadati</taxon>
        <taxon>Bacteroidota</taxon>
        <taxon>Sphingobacteriia</taxon>
        <taxon>Sphingobacteriales</taxon>
        <taxon>Sphingobacteriaceae</taxon>
        <taxon>Arcticibacter</taxon>
    </lineage>
</organism>
<feature type="binding site" evidence="7">
    <location>
        <position position="32"/>
    </location>
    <ligand>
        <name>substrate</name>
    </ligand>
</feature>
<comment type="caution">
    <text evidence="7">Lacks conserved residue(s) required for the propagation of feature annotation.</text>
</comment>
<feature type="binding site" evidence="7">
    <location>
        <position position="139"/>
    </location>
    <ligand>
        <name>substrate</name>
    </ligand>
</feature>
<evidence type="ECO:0000313" key="8">
    <source>
        <dbReference type="EMBL" id="PRY54439.1"/>
    </source>
</evidence>
<keyword evidence="4 7" id="KW-0418">Kinase</keyword>
<keyword evidence="9" id="KW-1185">Reference proteome</keyword>
<dbReference type="Gene3D" id="3.40.50.300">
    <property type="entry name" value="P-loop containing nucleotide triphosphate hydrolases"/>
    <property type="match status" value="1"/>
</dbReference>
<feature type="binding site" evidence="7">
    <location>
        <begin position="10"/>
        <end position="15"/>
    </location>
    <ligand>
        <name>ATP</name>
        <dbReference type="ChEBI" id="CHEBI:30616"/>
    </ligand>
</feature>
<evidence type="ECO:0000256" key="5">
    <source>
        <dbReference type="ARBA" id="ARBA00022840"/>
    </source>
</evidence>
<dbReference type="GO" id="GO:0000287">
    <property type="term" value="F:magnesium ion binding"/>
    <property type="evidence" value="ECO:0007669"/>
    <property type="project" value="UniProtKB-UniRule"/>
</dbReference>
<dbReference type="GO" id="GO:0009073">
    <property type="term" value="P:aromatic amino acid family biosynthetic process"/>
    <property type="evidence" value="ECO:0007669"/>
    <property type="project" value="UniProtKB-KW"/>
</dbReference>
<name>A0A2T0U943_9SPHI</name>
<comment type="cofactor">
    <cofactor evidence="7">
        <name>Mg(2+)</name>
        <dbReference type="ChEBI" id="CHEBI:18420"/>
    </cofactor>
    <text evidence="7">Binds 1 Mg(2+) ion per subunit.</text>
</comment>